<accession>A0A6N7WXY7</accession>
<dbReference type="SUPFAM" id="SSF46785">
    <property type="entry name" value="Winged helix' DNA-binding domain"/>
    <property type="match status" value="1"/>
</dbReference>
<proteinExistence type="predicted"/>
<keyword evidence="2" id="KW-0238">DNA-binding</keyword>
<dbReference type="GO" id="GO:0003700">
    <property type="term" value="F:DNA-binding transcription factor activity"/>
    <property type="evidence" value="ECO:0007669"/>
    <property type="project" value="InterPro"/>
</dbReference>
<keyword evidence="6" id="KW-1185">Reference proteome</keyword>
<gene>
    <name evidence="5" type="ORF">FYJ71_00890</name>
</gene>
<evidence type="ECO:0000256" key="2">
    <source>
        <dbReference type="ARBA" id="ARBA00023125"/>
    </source>
</evidence>
<dbReference type="PANTHER" id="PTHR43537:SF45">
    <property type="entry name" value="GNTR FAMILY REGULATORY PROTEIN"/>
    <property type="match status" value="1"/>
</dbReference>
<dbReference type="InterPro" id="IPR000524">
    <property type="entry name" value="Tscrpt_reg_HTH_GntR"/>
</dbReference>
<dbReference type="InterPro" id="IPR036388">
    <property type="entry name" value="WH-like_DNA-bd_sf"/>
</dbReference>
<reference evidence="5 6" key="1">
    <citation type="submission" date="2019-08" db="EMBL/GenBank/DDBJ databases">
        <title>In-depth cultivation of the pig gut microbiome towards novel bacterial diversity and tailored functional studies.</title>
        <authorList>
            <person name="Wylensek D."/>
            <person name="Hitch T.C.A."/>
            <person name="Clavel T."/>
        </authorList>
    </citation>
    <scope>NUCLEOTIDE SEQUENCE [LARGE SCALE GENOMIC DNA]</scope>
    <source>
        <strain evidence="5 6">WCA-SAB-591-4A-A</strain>
    </source>
</reference>
<dbReference type="EMBL" id="VUNE01000001">
    <property type="protein sequence ID" value="MST61540.1"/>
    <property type="molecule type" value="Genomic_DNA"/>
</dbReference>
<dbReference type="InterPro" id="IPR011711">
    <property type="entry name" value="GntR_C"/>
</dbReference>
<dbReference type="Pfam" id="PF07729">
    <property type="entry name" value="FCD"/>
    <property type="match status" value="1"/>
</dbReference>
<evidence type="ECO:0000256" key="1">
    <source>
        <dbReference type="ARBA" id="ARBA00023015"/>
    </source>
</evidence>
<keyword evidence="3" id="KW-0804">Transcription</keyword>
<dbReference type="Pfam" id="PF00392">
    <property type="entry name" value="GntR"/>
    <property type="match status" value="1"/>
</dbReference>
<dbReference type="SMART" id="SM00345">
    <property type="entry name" value="HTH_GNTR"/>
    <property type="match status" value="1"/>
</dbReference>
<organism evidence="5 6">
    <name type="scientific">Peptostreptococcus porci</name>
    <dbReference type="NCBI Taxonomy" id="2652282"/>
    <lineage>
        <taxon>Bacteria</taxon>
        <taxon>Bacillati</taxon>
        <taxon>Bacillota</taxon>
        <taxon>Clostridia</taxon>
        <taxon>Peptostreptococcales</taxon>
        <taxon>Peptostreptococcaceae</taxon>
        <taxon>Peptostreptococcus</taxon>
    </lineage>
</organism>
<comment type="caution">
    <text evidence="5">The sequence shown here is derived from an EMBL/GenBank/DDBJ whole genome shotgun (WGS) entry which is preliminary data.</text>
</comment>
<dbReference type="Proteomes" id="UP000440713">
    <property type="component" value="Unassembled WGS sequence"/>
</dbReference>
<keyword evidence="1" id="KW-0805">Transcription regulation</keyword>
<dbReference type="SMART" id="SM00895">
    <property type="entry name" value="FCD"/>
    <property type="match status" value="1"/>
</dbReference>
<dbReference type="CDD" id="cd07377">
    <property type="entry name" value="WHTH_GntR"/>
    <property type="match status" value="1"/>
</dbReference>
<name>A0A6N7WXY7_9FIRM</name>
<evidence type="ECO:0000259" key="4">
    <source>
        <dbReference type="PROSITE" id="PS50949"/>
    </source>
</evidence>
<dbReference type="PROSITE" id="PS50949">
    <property type="entry name" value="HTH_GNTR"/>
    <property type="match status" value="1"/>
</dbReference>
<dbReference type="SUPFAM" id="SSF48008">
    <property type="entry name" value="GntR ligand-binding domain-like"/>
    <property type="match status" value="1"/>
</dbReference>
<protein>
    <submittedName>
        <fullName evidence="5">GntR family transcriptional regulator</fullName>
    </submittedName>
</protein>
<dbReference type="RefSeq" id="WP_154536969.1">
    <property type="nucleotide sequence ID" value="NZ_JAQYHJ010000116.1"/>
</dbReference>
<sequence length="222" mass="25840">MEKLASSEMIYNELLDRIISLELQPGCKISENIIAEEFGVSRSVVRNSIARLVQNGFLDVYPQRGTYVTLIDLNYIKTALLIRISIEKEVLYRFMKKDDKSEIIKKMEANIDSQKKFYGYDEYITEFKVLDEQFHEYIMLSVQNDDILDLLKEHLLHINRWRNVYVKSGHNLSKLIDEHSKILDCIKKSDTKSALACMSEHIDTVTDVVSASATYSHFFKKN</sequence>
<evidence type="ECO:0000313" key="5">
    <source>
        <dbReference type="EMBL" id="MST61540.1"/>
    </source>
</evidence>
<dbReference type="InterPro" id="IPR036390">
    <property type="entry name" value="WH_DNA-bd_sf"/>
</dbReference>
<evidence type="ECO:0000256" key="3">
    <source>
        <dbReference type="ARBA" id="ARBA00023163"/>
    </source>
</evidence>
<dbReference type="GO" id="GO:0003677">
    <property type="term" value="F:DNA binding"/>
    <property type="evidence" value="ECO:0007669"/>
    <property type="project" value="UniProtKB-KW"/>
</dbReference>
<dbReference type="Gene3D" id="1.10.10.10">
    <property type="entry name" value="Winged helix-like DNA-binding domain superfamily/Winged helix DNA-binding domain"/>
    <property type="match status" value="1"/>
</dbReference>
<dbReference type="AlphaFoldDB" id="A0A6N7WXY7"/>
<dbReference type="PANTHER" id="PTHR43537">
    <property type="entry name" value="TRANSCRIPTIONAL REGULATOR, GNTR FAMILY"/>
    <property type="match status" value="1"/>
</dbReference>
<evidence type="ECO:0000313" key="6">
    <source>
        <dbReference type="Proteomes" id="UP000440713"/>
    </source>
</evidence>
<dbReference type="InterPro" id="IPR008920">
    <property type="entry name" value="TF_FadR/GntR_C"/>
</dbReference>
<feature type="domain" description="HTH gntR-type" evidence="4">
    <location>
        <begin position="4"/>
        <end position="71"/>
    </location>
</feature>
<dbReference type="Gene3D" id="1.20.120.530">
    <property type="entry name" value="GntR ligand-binding domain-like"/>
    <property type="match status" value="1"/>
</dbReference>